<gene>
    <name evidence="2" type="ORF">FRZ00_04220</name>
</gene>
<dbReference type="OrthoDB" id="4335487at2"/>
<comment type="caution">
    <text evidence="2">The sequence shown here is derived from an EMBL/GenBank/DDBJ whole genome shotgun (WGS) entry which is preliminary data.</text>
</comment>
<accession>A0A5N5WC21</accession>
<dbReference type="AlphaFoldDB" id="A0A5N5WC21"/>
<evidence type="ECO:0000313" key="2">
    <source>
        <dbReference type="EMBL" id="KAB7849856.1"/>
    </source>
</evidence>
<keyword evidence="1" id="KW-0812">Transmembrane</keyword>
<dbReference type="Proteomes" id="UP000327000">
    <property type="component" value="Unassembled WGS sequence"/>
</dbReference>
<evidence type="ECO:0000313" key="3">
    <source>
        <dbReference type="Proteomes" id="UP000327000"/>
    </source>
</evidence>
<keyword evidence="1" id="KW-0472">Membrane</keyword>
<dbReference type="EMBL" id="VOKX01000009">
    <property type="protein sequence ID" value="KAB7849856.1"/>
    <property type="molecule type" value="Genomic_DNA"/>
</dbReference>
<name>A0A5N5WC21_STRMB</name>
<sequence>MPEKFDQAPRKSQAVVDYERIAGKGAWYDEAGCTLALFPLIGALLGFGSDFPGGYAVLLLVPVVVWLWALAIRRAFRLRPLSADTRDYVRRLVDAEERGVSIPQPSAALQPLYRAEKTMREHRVEKPRKKQC</sequence>
<organism evidence="2 3">
    <name type="scientific">Streptomyces mobaraensis</name>
    <name type="common">Streptoverticillium mobaraense</name>
    <dbReference type="NCBI Taxonomy" id="35621"/>
    <lineage>
        <taxon>Bacteria</taxon>
        <taxon>Bacillati</taxon>
        <taxon>Actinomycetota</taxon>
        <taxon>Actinomycetes</taxon>
        <taxon>Kitasatosporales</taxon>
        <taxon>Streptomycetaceae</taxon>
        <taxon>Streptomyces</taxon>
    </lineage>
</organism>
<feature type="transmembrane region" description="Helical" evidence="1">
    <location>
        <begin position="53"/>
        <end position="72"/>
    </location>
</feature>
<keyword evidence="3" id="KW-1185">Reference proteome</keyword>
<keyword evidence="1" id="KW-1133">Transmembrane helix</keyword>
<reference evidence="2 3" key="1">
    <citation type="journal article" date="2019" name="Microb. Cell Fact.">
        <title>Exploring novel herbicidin analogues by transcriptional regulator overexpression and MS/MS molecular networking.</title>
        <authorList>
            <person name="Shi Y."/>
            <person name="Gu R."/>
            <person name="Li Y."/>
            <person name="Wang X."/>
            <person name="Ren W."/>
            <person name="Li X."/>
            <person name="Wang L."/>
            <person name="Xie Y."/>
            <person name="Hong B."/>
        </authorList>
    </citation>
    <scope>NUCLEOTIDE SEQUENCE [LARGE SCALE GENOMIC DNA]</scope>
    <source>
        <strain evidence="2 3">US-43</strain>
    </source>
</reference>
<protein>
    <submittedName>
        <fullName evidence="2">Uncharacterized protein</fullName>
    </submittedName>
</protein>
<evidence type="ECO:0000256" key="1">
    <source>
        <dbReference type="SAM" id="Phobius"/>
    </source>
</evidence>
<proteinExistence type="predicted"/>
<dbReference type="RefSeq" id="WP_004950612.1">
    <property type="nucleotide sequence ID" value="NZ_VOKX01000009.1"/>
</dbReference>
<feature type="transmembrane region" description="Helical" evidence="1">
    <location>
        <begin position="27"/>
        <end position="47"/>
    </location>
</feature>